<dbReference type="InterPro" id="IPR003004">
    <property type="entry name" value="GspF/PilC"/>
</dbReference>
<evidence type="ECO:0000259" key="8">
    <source>
        <dbReference type="Pfam" id="PF00482"/>
    </source>
</evidence>
<gene>
    <name evidence="9" type="ORF">ATO12_13750</name>
</gene>
<comment type="subcellular location">
    <subcellularLocation>
        <location evidence="1">Cell membrane</location>
        <topology evidence="1">Multi-pass membrane protein</topology>
    </subcellularLocation>
</comment>
<comment type="similarity">
    <text evidence="2">Belongs to the GSP F family.</text>
</comment>
<dbReference type="GO" id="GO:0005886">
    <property type="term" value="C:plasma membrane"/>
    <property type="evidence" value="ECO:0007669"/>
    <property type="project" value="UniProtKB-SubCell"/>
</dbReference>
<evidence type="ECO:0000256" key="5">
    <source>
        <dbReference type="ARBA" id="ARBA00022989"/>
    </source>
</evidence>
<dbReference type="AlphaFoldDB" id="A0A023BV85"/>
<dbReference type="PRINTS" id="PR00812">
    <property type="entry name" value="BCTERIALGSPF"/>
</dbReference>
<dbReference type="STRING" id="1317122.ATO12_13750"/>
<evidence type="ECO:0000256" key="1">
    <source>
        <dbReference type="ARBA" id="ARBA00004651"/>
    </source>
</evidence>
<keyword evidence="4 7" id="KW-0812">Transmembrane</keyword>
<dbReference type="EMBL" id="AQRA01000004">
    <property type="protein sequence ID" value="EZH73942.1"/>
    <property type="molecule type" value="Genomic_DNA"/>
</dbReference>
<dbReference type="Gene3D" id="1.20.81.30">
    <property type="entry name" value="Type II secretion system (T2SS), domain F"/>
    <property type="match status" value="2"/>
</dbReference>
<evidence type="ECO:0000313" key="9">
    <source>
        <dbReference type="EMBL" id="EZH73942.1"/>
    </source>
</evidence>
<keyword evidence="10" id="KW-1185">Reference proteome</keyword>
<organism evidence="9 10">
    <name type="scientific">Aquimarina atlantica</name>
    <dbReference type="NCBI Taxonomy" id="1317122"/>
    <lineage>
        <taxon>Bacteria</taxon>
        <taxon>Pseudomonadati</taxon>
        <taxon>Bacteroidota</taxon>
        <taxon>Flavobacteriia</taxon>
        <taxon>Flavobacteriales</taxon>
        <taxon>Flavobacteriaceae</taxon>
        <taxon>Aquimarina</taxon>
    </lineage>
</organism>
<dbReference type="Pfam" id="PF00482">
    <property type="entry name" value="T2SSF"/>
    <property type="match status" value="2"/>
</dbReference>
<evidence type="ECO:0000256" key="4">
    <source>
        <dbReference type="ARBA" id="ARBA00022692"/>
    </source>
</evidence>
<keyword evidence="6 7" id="KW-0472">Membrane</keyword>
<dbReference type="PANTHER" id="PTHR30012:SF0">
    <property type="entry name" value="TYPE II SECRETION SYSTEM PROTEIN F-RELATED"/>
    <property type="match status" value="1"/>
</dbReference>
<name>A0A023BV85_9FLAO</name>
<dbReference type="InterPro" id="IPR042094">
    <property type="entry name" value="T2SS_GspF_sf"/>
</dbReference>
<dbReference type="RefSeq" id="WP_034241474.1">
    <property type="nucleotide sequence ID" value="NZ_AQRA01000004.1"/>
</dbReference>
<evidence type="ECO:0000256" key="6">
    <source>
        <dbReference type="ARBA" id="ARBA00023136"/>
    </source>
</evidence>
<dbReference type="InterPro" id="IPR018076">
    <property type="entry name" value="T2SS_GspF_dom"/>
</dbReference>
<feature type="transmembrane region" description="Helical" evidence="7">
    <location>
        <begin position="137"/>
        <end position="159"/>
    </location>
</feature>
<evidence type="ECO:0000256" key="2">
    <source>
        <dbReference type="ARBA" id="ARBA00005745"/>
    </source>
</evidence>
<feature type="transmembrane region" description="Helical" evidence="7">
    <location>
        <begin position="347"/>
        <end position="367"/>
    </location>
</feature>
<evidence type="ECO:0000313" key="10">
    <source>
        <dbReference type="Proteomes" id="UP000023541"/>
    </source>
</evidence>
<sequence>MSINISTYKTKNVTKTKKKNDSFFSKEVSFGNRFSDKDKMDFYKELSVLLNSGVDFRKALEILKDQQKKEKHKNLIQGITKEVVQGKALFEALRDSGKFSPYEYFSVKIGEETRKLDEVLLELFQYFDRKVKMRRQLLSVFTYPSFVLLLTFGVLYFMMKYVVPMFATVFKQFGKDLPNLTKKIIFVSEHFSTISIVFGTALISIIAFHFYFKDRTFYRKAISNVIIRIPFFGKLVRKIYITRFCQSLSLLLSAKTPLVTSLDLVQRMISFYPLESSLDMIKKEVTKGTLFSKALAKHSIYDFKLVSLVSVAEQVNKLDDMFERLAKQYDEEVQHQTKMIGVIMEPLIIVIIGLVVGTVLIAMYSPMFDLSKIIQPS</sequence>
<protein>
    <submittedName>
        <fullName evidence="9">General secretion pathway protein GspF</fullName>
    </submittedName>
</protein>
<accession>A0A023BV85</accession>
<feature type="domain" description="Type II secretion system protein GspF" evidence="8">
    <location>
        <begin position="42"/>
        <end position="164"/>
    </location>
</feature>
<comment type="caution">
    <text evidence="9">The sequence shown here is derived from an EMBL/GenBank/DDBJ whole genome shotgun (WGS) entry which is preliminary data.</text>
</comment>
<feature type="transmembrane region" description="Helical" evidence="7">
    <location>
        <begin position="191"/>
        <end position="212"/>
    </location>
</feature>
<reference evidence="9 10" key="1">
    <citation type="submission" date="2014-04" db="EMBL/GenBank/DDBJ databases">
        <title>Aquimarina sp. 22II-S11-z7 Genome Sequencing.</title>
        <authorList>
            <person name="Lai Q."/>
        </authorList>
    </citation>
    <scope>NUCLEOTIDE SEQUENCE [LARGE SCALE GENOMIC DNA]</scope>
    <source>
        <strain evidence="9 10">22II-S11-z7</strain>
    </source>
</reference>
<evidence type="ECO:0000256" key="7">
    <source>
        <dbReference type="SAM" id="Phobius"/>
    </source>
</evidence>
<keyword evidence="5 7" id="KW-1133">Transmembrane helix</keyword>
<feature type="domain" description="Type II secretion system protein GspF" evidence="8">
    <location>
        <begin position="244"/>
        <end position="366"/>
    </location>
</feature>
<dbReference type="Proteomes" id="UP000023541">
    <property type="component" value="Unassembled WGS sequence"/>
</dbReference>
<proteinExistence type="inferred from homology"/>
<dbReference type="eggNOG" id="COG1459">
    <property type="taxonomic scope" value="Bacteria"/>
</dbReference>
<dbReference type="OrthoDB" id="1523422at2"/>
<keyword evidence="3" id="KW-1003">Cell membrane</keyword>
<dbReference type="PANTHER" id="PTHR30012">
    <property type="entry name" value="GENERAL SECRETION PATHWAY PROTEIN"/>
    <property type="match status" value="1"/>
</dbReference>
<evidence type="ECO:0000256" key="3">
    <source>
        <dbReference type="ARBA" id="ARBA00022475"/>
    </source>
</evidence>